<feature type="transmembrane region" description="Helical" evidence="6">
    <location>
        <begin position="313"/>
        <end position="332"/>
    </location>
</feature>
<dbReference type="GO" id="GO:0016020">
    <property type="term" value="C:membrane"/>
    <property type="evidence" value="ECO:0007669"/>
    <property type="project" value="UniProtKB-SubCell"/>
</dbReference>
<dbReference type="Pfam" id="PF00892">
    <property type="entry name" value="EamA"/>
    <property type="match status" value="2"/>
</dbReference>
<dbReference type="EMBL" id="JBEDUW010000004">
    <property type="protein sequence ID" value="KAK9933277.1"/>
    <property type="molecule type" value="Genomic_DNA"/>
</dbReference>
<dbReference type="Proteomes" id="UP001457282">
    <property type="component" value="Unassembled WGS sequence"/>
</dbReference>
<sequence length="366" mass="40344">MVLNHEASCVKPVTMMVVTNILYSVLNILYKLVAVTGMNLNVFVAYRLMFSAAFMVPLAQILERKSRPKLNWIVLFQAFLLGLFGATLTQNLYIECLALTSPTFLAAMLNLLPGITFVMALCFRLEKLKLGSNSYSSIAKIVGTVVGIGGAMLFTFYRGPTFTIWSTHIDFLRQYHNSSSMSSSSHRNNPWLGFLAGLGSMVCFTTWLIMQAKVSDRYPGPYTSTALMSIMGSIQSVIFALCVERDWNQWKLGWDIRLWTAAYSGIMVSGVAVFLMSWCVQKRGPLFVSVFSPLTILIVALGSSLFLGEKFSVGSVLGGILVVCGLYIVLWGKSKELQLLELPLSTMNSSPRTHTTSSPDIVPTVG</sequence>
<feature type="compositionally biased region" description="Polar residues" evidence="7">
    <location>
        <begin position="347"/>
        <end position="359"/>
    </location>
</feature>
<name>A0AAW1X9A0_RUBAR</name>
<evidence type="ECO:0000256" key="5">
    <source>
        <dbReference type="ARBA" id="ARBA00023136"/>
    </source>
</evidence>
<dbReference type="GO" id="GO:0022857">
    <property type="term" value="F:transmembrane transporter activity"/>
    <property type="evidence" value="ECO:0007669"/>
    <property type="project" value="InterPro"/>
</dbReference>
<evidence type="ECO:0000256" key="6">
    <source>
        <dbReference type="RuleBase" id="RU363077"/>
    </source>
</evidence>
<evidence type="ECO:0000256" key="3">
    <source>
        <dbReference type="ARBA" id="ARBA00022692"/>
    </source>
</evidence>
<dbReference type="InterPro" id="IPR000620">
    <property type="entry name" value="EamA_dom"/>
</dbReference>
<dbReference type="InterPro" id="IPR037185">
    <property type="entry name" value="EmrE-like"/>
</dbReference>
<evidence type="ECO:0000313" key="9">
    <source>
        <dbReference type="EMBL" id="KAK9933277.1"/>
    </source>
</evidence>
<keyword evidence="4 6" id="KW-1133">Transmembrane helix</keyword>
<reference evidence="9 10" key="1">
    <citation type="journal article" date="2023" name="G3 (Bethesda)">
        <title>A chromosome-length genome assembly and annotation of blackberry (Rubus argutus, cv. 'Hillquist').</title>
        <authorList>
            <person name="Bruna T."/>
            <person name="Aryal R."/>
            <person name="Dudchenko O."/>
            <person name="Sargent D.J."/>
            <person name="Mead D."/>
            <person name="Buti M."/>
            <person name="Cavallini A."/>
            <person name="Hytonen T."/>
            <person name="Andres J."/>
            <person name="Pham M."/>
            <person name="Weisz D."/>
            <person name="Mascagni F."/>
            <person name="Usai G."/>
            <person name="Natali L."/>
            <person name="Bassil N."/>
            <person name="Fernandez G.E."/>
            <person name="Lomsadze A."/>
            <person name="Armour M."/>
            <person name="Olukolu B."/>
            <person name="Poorten T."/>
            <person name="Britton C."/>
            <person name="Davik J."/>
            <person name="Ashrafi H."/>
            <person name="Aiden E.L."/>
            <person name="Borodovsky M."/>
            <person name="Worthington M."/>
        </authorList>
    </citation>
    <scope>NUCLEOTIDE SEQUENCE [LARGE SCALE GENOMIC DNA]</scope>
    <source>
        <strain evidence="9">PI 553951</strain>
    </source>
</reference>
<feature type="region of interest" description="Disordered" evidence="7">
    <location>
        <begin position="347"/>
        <end position="366"/>
    </location>
</feature>
<evidence type="ECO:0000259" key="8">
    <source>
        <dbReference type="Pfam" id="PF00892"/>
    </source>
</evidence>
<feature type="transmembrane region" description="Helical" evidence="6">
    <location>
        <begin position="222"/>
        <end position="241"/>
    </location>
</feature>
<evidence type="ECO:0000256" key="7">
    <source>
        <dbReference type="SAM" id="MobiDB-lite"/>
    </source>
</evidence>
<comment type="similarity">
    <text evidence="2 6">Belongs to the drug/metabolite transporter (DMT) superfamily. Plant drug/metabolite exporter (P-DME) (TC 2.A.7.4) family.</text>
</comment>
<feature type="transmembrane region" description="Helical" evidence="6">
    <location>
        <begin position="286"/>
        <end position="307"/>
    </location>
</feature>
<gene>
    <name evidence="9" type="ORF">M0R45_020478</name>
</gene>
<dbReference type="InterPro" id="IPR030184">
    <property type="entry name" value="WAT1-related"/>
</dbReference>
<dbReference type="AlphaFoldDB" id="A0AAW1X9A0"/>
<dbReference type="PANTHER" id="PTHR31218">
    <property type="entry name" value="WAT1-RELATED PROTEIN"/>
    <property type="match status" value="1"/>
</dbReference>
<feature type="domain" description="EamA" evidence="8">
    <location>
        <begin position="192"/>
        <end position="330"/>
    </location>
</feature>
<feature type="transmembrane region" description="Helical" evidence="6">
    <location>
        <begin position="42"/>
        <end position="62"/>
    </location>
</feature>
<feature type="transmembrane region" description="Helical" evidence="6">
    <location>
        <begin position="261"/>
        <end position="279"/>
    </location>
</feature>
<proteinExistence type="inferred from homology"/>
<feature type="transmembrane region" description="Helical" evidence="6">
    <location>
        <begin position="105"/>
        <end position="125"/>
    </location>
</feature>
<evidence type="ECO:0000313" key="10">
    <source>
        <dbReference type="Proteomes" id="UP001457282"/>
    </source>
</evidence>
<feature type="transmembrane region" description="Helical" evidence="6">
    <location>
        <begin position="137"/>
        <end position="157"/>
    </location>
</feature>
<protein>
    <recommendedName>
        <fullName evidence="6">WAT1-related protein</fullName>
    </recommendedName>
</protein>
<evidence type="ECO:0000256" key="1">
    <source>
        <dbReference type="ARBA" id="ARBA00004141"/>
    </source>
</evidence>
<keyword evidence="5 6" id="KW-0472">Membrane</keyword>
<organism evidence="9 10">
    <name type="scientific">Rubus argutus</name>
    <name type="common">Southern blackberry</name>
    <dbReference type="NCBI Taxonomy" id="59490"/>
    <lineage>
        <taxon>Eukaryota</taxon>
        <taxon>Viridiplantae</taxon>
        <taxon>Streptophyta</taxon>
        <taxon>Embryophyta</taxon>
        <taxon>Tracheophyta</taxon>
        <taxon>Spermatophyta</taxon>
        <taxon>Magnoliopsida</taxon>
        <taxon>eudicotyledons</taxon>
        <taxon>Gunneridae</taxon>
        <taxon>Pentapetalae</taxon>
        <taxon>rosids</taxon>
        <taxon>fabids</taxon>
        <taxon>Rosales</taxon>
        <taxon>Rosaceae</taxon>
        <taxon>Rosoideae</taxon>
        <taxon>Rosoideae incertae sedis</taxon>
        <taxon>Rubus</taxon>
    </lineage>
</organism>
<keyword evidence="3 6" id="KW-0812">Transmembrane</keyword>
<comment type="caution">
    <text evidence="9">The sequence shown here is derived from an EMBL/GenBank/DDBJ whole genome shotgun (WGS) entry which is preliminary data.</text>
</comment>
<comment type="subcellular location">
    <subcellularLocation>
        <location evidence="1 6">Membrane</location>
        <topology evidence="1 6">Multi-pass membrane protein</topology>
    </subcellularLocation>
</comment>
<feature type="transmembrane region" description="Helical" evidence="6">
    <location>
        <begin position="191"/>
        <end position="210"/>
    </location>
</feature>
<evidence type="ECO:0000256" key="4">
    <source>
        <dbReference type="ARBA" id="ARBA00022989"/>
    </source>
</evidence>
<feature type="transmembrane region" description="Helical" evidence="6">
    <location>
        <begin position="12"/>
        <end position="30"/>
    </location>
</feature>
<evidence type="ECO:0000256" key="2">
    <source>
        <dbReference type="ARBA" id="ARBA00007635"/>
    </source>
</evidence>
<feature type="domain" description="EamA" evidence="8">
    <location>
        <begin position="13"/>
        <end position="154"/>
    </location>
</feature>
<feature type="transmembrane region" description="Helical" evidence="6">
    <location>
        <begin position="74"/>
        <end position="93"/>
    </location>
</feature>
<keyword evidence="10" id="KW-1185">Reference proteome</keyword>
<accession>A0AAW1X9A0</accession>
<dbReference type="SUPFAM" id="SSF103481">
    <property type="entry name" value="Multidrug resistance efflux transporter EmrE"/>
    <property type="match status" value="1"/>
</dbReference>